<dbReference type="PANTHER" id="PTHR43808:SF32">
    <property type="entry name" value="ARGE_DAPE-RELATED DEACYLASE"/>
    <property type="match status" value="1"/>
</dbReference>
<dbReference type="InterPro" id="IPR002933">
    <property type="entry name" value="Peptidase_M20"/>
</dbReference>
<protein>
    <recommendedName>
        <fullName evidence="6">Probable succinyl-diaminopimelate desuccinylase</fullName>
        <ecNumber evidence="5">3.5.1.18</ecNumber>
    </recommendedName>
</protein>
<dbReference type="InterPro" id="IPR011650">
    <property type="entry name" value="Peptidase_M20_dimer"/>
</dbReference>
<comment type="cofactor">
    <cofactor evidence="1">
        <name>Co(2+)</name>
        <dbReference type="ChEBI" id="CHEBI:48828"/>
    </cofactor>
</comment>
<evidence type="ECO:0000256" key="4">
    <source>
        <dbReference type="ARBA" id="ARBA00006247"/>
    </source>
</evidence>
<comment type="catalytic activity">
    <reaction evidence="11">
        <text>N-succinyl-(2S,6S)-2,6-diaminopimelate + H2O = (2S,6S)-2,6-diaminopimelate + succinate</text>
        <dbReference type="Rhea" id="RHEA:22608"/>
        <dbReference type="ChEBI" id="CHEBI:15377"/>
        <dbReference type="ChEBI" id="CHEBI:30031"/>
        <dbReference type="ChEBI" id="CHEBI:57609"/>
        <dbReference type="ChEBI" id="CHEBI:58087"/>
        <dbReference type="EC" id="3.5.1.18"/>
    </reaction>
</comment>
<dbReference type="InterPro" id="IPR001261">
    <property type="entry name" value="ArgE/DapE_CS"/>
</dbReference>
<evidence type="ECO:0000259" key="12">
    <source>
        <dbReference type="Pfam" id="PF07687"/>
    </source>
</evidence>
<dbReference type="SUPFAM" id="SSF53187">
    <property type="entry name" value="Zn-dependent exopeptidases"/>
    <property type="match status" value="1"/>
</dbReference>
<proteinExistence type="inferred from homology"/>
<comment type="caution">
    <text evidence="13">The sequence shown here is derived from an EMBL/GenBank/DDBJ whole genome shotgun (WGS) entry which is preliminary data.</text>
</comment>
<keyword evidence="7" id="KW-0479">Metal-binding</keyword>
<dbReference type="NCBIfam" id="TIGR01910">
    <property type="entry name" value="DapE-ArgE"/>
    <property type="match status" value="1"/>
</dbReference>
<keyword evidence="10" id="KW-0170">Cobalt</keyword>
<dbReference type="EMBL" id="DSTX01000011">
    <property type="protein sequence ID" value="HFK20895.1"/>
    <property type="molecule type" value="Genomic_DNA"/>
</dbReference>
<dbReference type="AlphaFoldDB" id="A0A7C3J2F2"/>
<keyword evidence="8" id="KW-0378">Hydrolase</keyword>
<keyword evidence="9" id="KW-0862">Zinc</keyword>
<gene>
    <name evidence="13" type="ORF">ENS19_06380</name>
</gene>
<evidence type="ECO:0000313" key="13">
    <source>
        <dbReference type="EMBL" id="HFK20895.1"/>
    </source>
</evidence>
<evidence type="ECO:0000256" key="11">
    <source>
        <dbReference type="ARBA" id="ARBA00051301"/>
    </source>
</evidence>
<dbReference type="Pfam" id="PF01546">
    <property type="entry name" value="Peptidase_M20"/>
    <property type="match status" value="1"/>
</dbReference>
<organism evidence="13">
    <name type="scientific">Candidatus Methanomethylicus mesodigestus</name>
    <dbReference type="NCBI Taxonomy" id="1867258"/>
    <lineage>
        <taxon>Archaea</taxon>
        <taxon>Thermoproteota</taxon>
        <taxon>Methanosuratincolia</taxon>
        <taxon>Candidatus Methanomethylicales</taxon>
        <taxon>Candidatus Methanomethylicaceae</taxon>
        <taxon>Candidatus Methanomethylicus</taxon>
    </lineage>
</organism>
<dbReference type="GO" id="GO:0009014">
    <property type="term" value="F:succinyl-diaminopimelate desuccinylase activity"/>
    <property type="evidence" value="ECO:0007669"/>
    <property type="project" value="UniProtKB-EC"/>
</dbReference>
<dbReference type="Pfam" id="PF07687">
    <property type="entry name" value="M20_dimer"/>
    <property type="match status" value="1"/>
</dbReference>
<comment type="similarity">
    <text evidence="4">Belongs to the peptidase M20A family.</text>
</comment>
<dbReference type="SUPFAM" id="SSF55031">
    <property type="entry name" value="Bacterial exopeptidase dimerisation domain"/>
    <property type="match status" value="1"/>
</dbReference>
<evidence type="ECO:0000256" key="9">
    <source>
        <dbReference type="ARBA" id="ARBA00022833"/>
    </source>
</evidence>
<reference evidence="13" key="1">
    <citation type="journal article" date="2020" name="mSystems">
        <title>Genome- and Community-Level Interaction Insights into Carbon Utilization and Element Cycling Functions of Hydrothermarchaeota in Hydrothermal Sediment.</title>
        <authorList>
            <person name="Zhou Z."/>
            <person name="Liu Y."/>
            <person name="Xu W."/>
            <person name="Pan J."/>
            <person name="Luo Z.H."/>
            <person name="Li M."/>
        </authorList>
    </citation>
    <scope>NUCLEOTIDE SEQUENCE [LARGE SCALE GENOMIC DNA]</scope>
    <source>
        <strain evidence="13">SpSt-468</strain>
    </source>
</reference>
<feature type="domain" description="Peptidase M20 dimerisation" evidence="12">
    <location>
        <begin position="179"/>
        <end position="294"/>
    </location>
</feature>
<name>A0A7C3J2F2_9CREN</name>
<dbReference type="GO" id="GO:0046872">
    <property type="term" value="F:metal ion binding"/>
    <property type="evidence" value="ECO:0007669"/>
    <property type="project" value="UniProtKB-KW"/>
</dbReference>
<dbReference type="GO" id="GO:0009089">
    <property type="term" value="P:lysine biosynthetic process via diaminopimelate"/>
    <property type="evidence" value="ECO:0007669"/>
    <property type="project" value="UniProtKB-UniPathway"/>
</dbReference>
<dbReference type="InterPro" id="IPR010182">
    <property type="entry name" value="ArgE/DapE"/>
</dbReference>
<evidence type="ECO:0000256" key="10">
    <source>
        <dbReference type="ARBA" id="ARBA00023285"/>
    </source>
</evidence>
<dbReference type="Gene3D" id="3.30.70.360">
    <property type="match status" value="1"/>
</dbReference>
<evidence type="ECO:0000256" key="2">
    <source>
        <dbReference type="ARBA" id="ARBA00001947"/>
    </source>
</evidence>
<accession>A0A7C3J2F2</accession>
<comment type="cofactor">
    <cofactor evidence="2">
        <name>Zn(2+)</name>
        <dbReference type="ChEBI" id="CHEBI:29105"/>
    </cofactor>
</comment>
<evidence type="ECO:0000256" key="7">
    <source>
        <dbReference type="ARBA" id="ARBA00022723"/>
    </source>
</evidence>
<evidence type="ECO:0000256" key="1">
    <source>
        <dbReference type="ARBA" id="ARBA00001941"/>
    </source>
</evidence>
<dbReference type="InterPro" id="IPR036264">
    <property type="entry name" value="Bact_exopeptidase_dim_dom"/>
</dbReference>
<comment type="pathway">
    <text evidence="3">Amino-acid biosynthesis; L-lysine biosynthesis via DAP pathway; LL-2,6-diaminopimelate from (S)-tetrahydrodipicolinate (succinylase route): step 3/3.</text>
</comment>
<evidence type="ECO:0000256" key="3">
    <source>
        <dbReference type="ARBA" id="ARBA00005130"/>
    </source>
</evidence>
<dbReference type="UniPathway" id="UPA00034">
    <property type="reaction ID" value="UER00021"/>
</dbReference>
<evidence type="ECO:0000256" key="6">
    <source>
        <dbReference type="ARBA" id="ARBA00016853"/>
    </source>
</evidence>
<sequence>MSGFEGIAYELDVLRRLVEIDTDVMKKTGYSKCAAAIKELMEEANLKVDVFDPPKGTEDQAPRPNVVGTLDVGAKETVALITHYDVVPPGEGWKKDPFSLSIEDDRAYGRGAADDKSSIAVCLGAIKRIARESKYNVKLIASPDEEVGGDLGIGYLMRNLKMRFDFGVIVDAAPNFICIGASGIVWGKIKVVGKQGHAGYGHLADNPIPKLAKLIGQMEEFTRYREAKRSVVSSPPNSPKDRVWGRISYTIIGGGEKENIIPSTAWASFDMRLLPEEKPTDASAEMVQFFNKAKESLGINAEISFHKRDPGFLTSPDERHVKEIQEATSKVFGSPLPLGASLGGDDGKFLAEQGIPVVSYGAIADDTHFHGSDEFVYLKDLRAVRDVFVNLLR</sequence>
<dbReference type="Gene3D" id="3.40.630.10">
    <property type="entry name" value="Zn peptidases"/>
    <property type="match status" value="1"/>
</dbReference>
<dbReference type="PANTHER" id="PTHR43808">
    <property type="entry name" value="ACETYLORNITHINE DEACETYLASE"/>
    <property type="match status" value="1"/>
</dbReference>
<dbReference type="PROSITE" id="PS00759">
    <property type="entry name" value="ARGE_DAPE_CPG2_2"/>
    <property type="match status" value="1"/>
</dbReference>
<dbReference type="InterPro" id="IPR050072">
    <property type="entry name" value="Peptidase_M20A"/>
</dbReference>
<dbReference type="EC" id="3.5.1.18" evidence="5"/>
<evidence type="ECO:0000256" key="8">
    <source>
        <dbReference type="ARBA" id="ARBA00022801"/>
    </source>
</evidence>
<evidence type="ECO:0000256" key="5">
    <source>
        <dbReference type="ARBA" id="ARBA00011921"/>
    </source>
</evidence>